<dbReference type="InterPro" id="IPR002734">
    <property type="entry name" value="RibDG_C"/>
</dbReference>
<keyword evidence="5" id="KW-1185">Reference proteome</keyword>
<dbReference type="GO" id="GO:0008703">
    <property type="term" value="F:5-amino-6-(5-phosphoribosylamino)uracil reductase activity"/>
    <property type="evidence" value="ECO:0007669"/>
    <property type="project" value="InterPro"/>
</dbReference>
<dbReference type="InterPro" id="IPR024072">
    <property type="entry name" value="DHFR-like_dom_sf"/>
</dbReference>
<dbReference type="PANTHER" id="PTHR38011">
    <property type="entry name" value="DIHYDROFOLATE REDUCTASE FAMILY PROTEIN (AFU_ORTHOLOGUE AFUA_8G06820)"/>
    <property type="match status" value="1"/>
</dbReference>
<reference evidence="3 5" key="2">
    <citation type="submission" date="2020-09" db="EMBL/GenBank/DDBJ databases">
        <title>Draft Genome Sequence of Aminobacter carboxidus type strain DSM 1086, a soil Gram-negative carboxydobacterium.</title>
        <authorList>
            <person name="Turrini P."/>
            <person name="Tescari M."/>
            <person name="Artuso I."/>
            <person name="Lugli G.A."/>
            <person name="Frangipani E."/>
            <person name="Ventura M."/>
            <person name="Visca P."/>
        </authorList>
    </citation>
    <scope>NUCLEOTIDE SEQUENCE [LARGE SCALE GENOMIC DNA]</scope>
    <source>
        <strain evidence="3 5">DSM 1086</strain>
    </source>
</reference>
<dbReference type="Proteomes" id="UP000532373">
    <property type="component" value="Unassembled WGS sequence"/>
</dbReference>
<evidence type="ECO:0000259" key="1">
    <source>
        <dbReference type="Pfam" id="PF01872"/>
    </source>
</evidence>
<dbReference type="GO" id="GO:0009231">
    <property type="term" value="P:riboflavin biosynthetic process"/>
    <property type="evidence" value="ECO:0007669"/>
    <property type="project" value="InterPro"/>
</dbReference>
<dbReference type="SUPFAM" id="SSF53597">
    <property type="entry name" value="Dihydrofolate reductase-like"/>
    <property type="match status" value="1"/>
</dbReference>
<proteinExistence type="predicted"/>
<evidence type="ECO:0000313" key="2">
    <source>
        <dbReference type="EMBL" id="MBB6464210.1"/>
    </source>
</evidence>
<dbReference type="AlphaFoldDB" id="A0A8E1WAT3"/>
<feature type="domain" description="Bacterial bifunctional deaminase-reductase C-terminal" evidence="1">
    <location>
        <begin position="9"/>
        <end position="163"/>
    </location>
</feature>
<evidence type="ECO:0000313" key="3">
    <source>
        <dbReference type="EMBL" id="MBE1207860.1"/>
    </source>
</evidence>
<dbReference type="RefSeq" id="WP_184766832.1">
    <property type="nucleotide sequence ID" value="NZ_JACHGI010000001.1"/>
</dbReference>
<sequence>MVASRIDDVIYMFAMSLDGFIAREDGAFDWLDNFPPDDDYDFSAFMASLSGIVMGRATYDVVSREPEWAYAHYPCLVATSRPLEDLPENAEAMAGTPAEMLANLRARGATGRIWLLGGGDLARQFMDAGLLDTIEIGTIPLILGSGLQAFGGKQADRWLELAFAKPLANGAVHMQYRVRR</sequence>
<accession>A0A8E1WAT3</accession>
<dbReference type="Pfam" id="PF01872">
    <property type="entry name" value="RibD_C"/>
    <property type="match status" value="1"/>
</dbReference>
<dbReference type="InterPro" id="IPR050765">
    <property type="entry name" value="Riboflavin_Biosynth_HTPR"/>
</dbReference>
<dbReference type="EMBL" id="JACZEP010000014">
    <property type="protein sequence ID" value="MBE1207860.1"/>
    <property type="molecule type" value="Genomic_DNA"/>
</dbReference>
<organism evidence="2 4">
    <name type="scientific">Aminobacter carboxidus</name>
    <dbReference type="NCBI Taxonomy" id="376165"/>
    <lineage>
        <taxon>Bacteria</taxon>
        <taxon>Pseudomonadati</taxon>
        <taxon>Pseudomonadota</taxon>
        <taxon>Alphaproteobacteria</taxon>
        <taxon>Hyphomicrobiales</taxon>
        <taxon>Phyllobacteriaceae</taxon>
        <taxon>Aminobacter</taxon>
    </lineage>
</organism>
<dbReference type="EMBL" id="JACHGI010000001">
    <property type="protein sequence ID" value="MBB6464210.1"/>
    <property type="molecule type" value="Genomic_DNA"/>
</dbReference>
<dbReference type="Gene3D" id="3.40.430.10">
    <property type="entry name" value="Dihydrofolate Reductase, subunit A"/>
    <property type="match status" value="1"/>
</dbReference>
<reference evidence="2 4" key="1">
    <citation type="submission" date="2020-08" db="EMBL/GenBank/DDBJ databases">
        <title>Genomic Encyclopedia of Type Strains, Phase IV (KMG-IV): sequencing the most valuable type-strain genomes for metagenomic binning, comparative biology and taxonomic classification.</title>
        <authorList>
            <person name="Goeker M."/>
        </authorList>
    </citation>
    <scope>NUCLEOTIDE SEQUENCE [LARGE SCALE GENOMIC DNA]</scope>
    <source>
        <strain evidence="2 4">DSM 17454</strain>
    </source>
</reference>
<comment type="caution">
    <text evidence="2">The sequence shown here is derived from an EMBL/GenBank/DDBJ whole genome shotgun (WGS) entry which is preliminary data.</text>
</comment>
<evidence type="ECO:0000313" key="4">
    <source>
        <dbReference type="Proteomes" id="UP000532373"/>
    </source>
</evidence>
<gene>
    <name evidence="2" type="ORF">HNQ96_000057</name>
    <name evidence="3" type="ORF">IHE39_26570</name>
</gene>
<dbReference type="PANTHER" id="PTHR38011:SF11">
    <property type="entry name" value="2,5-DIAMINO-6-RIBOSYLAMINO-4(3H)-PYRIMIDINONE 5'-PHOSPHATE REDUCTASE"/>
    <property type="match status" value="1"/>
</dbReference>
<name>A0A8E1WAT3_9HYPH</name>
<dbReference type="Proteomes" id="UP000598227">
    <property type="component" value="Unassembled WGS sequence"/>
</dbReference>
<protein>
    <submittedName>
        <fullName evidence="2">Dihydrofolate reductase</fullName>
    </submittedName>
</protein>
<evidence type="ECO:0000313" key="5">
    <source>
        <dbReference type="Proteomes" id="UP000598227"/>
    </source>
</evidence>